<gene>
    <name evidence="2" type="ORF">ING2E5A_0618</name>
</gene>
<evidence type="ECO:0000313" key="2">
    <source>
        <dbReference type="EMBL" id="SCM55884.1"/>
    </source>
</evidence>
<keyword evidence="3" id="KW-1185">Reference proteome</keyword>
<protein>
    <submittedName>
        <fullName evidence="2">Uncharacterized protein</fullName>
    </submittedName>
</protein>
<feature type="repeat" description="TPR" evidence="1">
    <location>
        <begin position="72"/>
        <end position="105"/>
    </location>
</feature>
<dbReference type="Gene3D" id="1.25.40.10">
    <property type="entry name" value="Tetratricopeptide repeat domain"/>
    <property type="match status" value="2"/>
</dbReference>
<dbReference type="Pfam" id="PF13431">
    <property type="entry name" value="TPR_17"/>
    <property type="match status" value="1"/>
</dbReference>
<dbReference type="PROSITE" id="PS50005">
    <property type="entry name" value="TPR"/>
    <property type="match status" value="5"/>
</dbReference>
<dbReference type="InterPro" id="IPR011990">
    <property type="entry name" value="TPR-like_helical_dom_sf"/>
</dbReference>
<dbReference type="Pfam" id="PF14559">
    <property type="entry name" value="TPR_19"/>
    <property type="match status" value="1"/>
</dbReference>
<feature type="repeat" description="TPR" evidence="1">
    <location>
        <begin position="423"/>
        <end position="456"/>
    </location>
</feature>
<keyword evidence="1" id="KW-0802">TPR repeat</keyword>
<reference evidence="2 3" key="1">
    <citation type="submission" date="2016-08" db="EMBL/GenBank/DDBJ databases">
        <authorList>
            <person name="Seilhamer J.J."/>
        </authorList>
    </citation>
    <scope>NUCLEOTIDE SEQUENCE [LARGE SCALE GENOMIC DNA]</scope>
    <source>
        <strain evidence="2">ING2-E5A</strain>
    </source>
</reference>
<dbReference type="SUPFAM" id="SSF48452">
    <property type="entry name" value="TPR-like"/>
    <property type="match status" value="2"/>
</dbReference>
<feature type="repeat" description="TPR" evidence="1">
    <location>
        <begin position="384"/>
        <end position="417"/>
    </location>
</feature>
<dbReference type="EMBL" id="LT608328">
    <property type="protein sequence ID" value="SCM55884.1"/>
    <property type="molecule type" value="Genomic_DNA"/>
</dbReference>
<name>A0A1G4G4Q3_9BACT</name>
<evidence type="ECO:0000313" key="3">
    <source>
        <dbReference type="Proteomes" id="UP000178485"/>
    </source>
</evidence>
<sequence length="576" mass="66897">MKYNRYTSSIIVLLLLFPCKLFSQEVGLILDEATRRKFDYYFYEAVNAKTQGKYAESFDLLQHCYSIDSTNASVLVELGAYYSSLEEKKRALDFFRKAVKYDPANYYYNMILGGVCKELDLKEEVIEIYTHLLKSYPEKVELYFDLANAYGDNGDLEKAIQSLDSLQKYTGVSDGITFNKFRLYNMMDQKEKAFDEIRSVIEKNPDNIRYKLIMGDLYLQDNQPERALEYYIQASHIDPDEPSLILSMVNYYEKINNKSAAVEELQKAITSSKMEVDTKLQLLARYINILRQNQQDIVAANPLFQKLFEQHPNNTRINMMYGDLLLLQGNKEEAMKQFEIYTRENPADPAGYEQMLRIVLPDTLALDKVVEITLAGIENIPTAPQFYFYLGLAKFQQKRYKEALAAYEQGLESAEFQSPMLESDFYGQIGDIHHFLKNNEAAYENYEKALKLNPQNLPVLNNYSYYLSLERKNLDKAEQMSGITIKAEPTNPTYLDTYGWILFEQGAYTMAKIYIEKAIEYGKDELSAEVFEHYGDVLAVTGDIDKAVEQWKRAREMGSDSRTLNEKIRKKEYIRK</sequence>
<dbReference type="Proteomes" id="UP000178485">
    <property type="component" value="Chromosome i"/>
</dbReference>
<feature type="repeat" description="TPR" evidence="1">
    <location>
        <begin position="528"/>
        <end position="561"/>
    </location>
</feature>
<dbReference type="Pfam" id="PF13432">
    <property type="entry name" value="TPR_16"/>
    <property type="match status" value="1"/>
</dbReference>
<dbReference type="InterPro" id="IPR019734">
    <property type="entry name" value="TPR_rpt"/>
</dbReference>
<dbReference type="PANTHER" id="PTHR12558:SF45">
    <property type="entry name" value="CHROMOSOME UNDETERMINED SCAFFOLD_12, WHOLE GENOME SHOTGUN SEQUENCE"/>
    <property type="match status" value="1"/>
</dbReference>
<dbReference type="Pfam" id="PF13176">
    <property type="entry name" value="TPR_7"/>
    <property type="match status" value="1"/>
</dbReference>
<dbReference type="AlphaFoldDB" id="A0A1G4G4Q3"/>
<dbReference type="PANTHER" id="PTHR12558">
    <property type="entry name" value="CELL DIVISION CYCLE 16,23,27"/>
    <property type="match status" value="1"/>
</dbReference>
<dbReference type="STRING" id="1642646.ING2E5A_0618"/>
<dbReference type="RefSeq" id="WP_083373162.1">
    <property type="nucleotide sequence ID" value="NZ_DUQN01000112.1"/>
</dbReference>
<proteinExistence type="predicted"/>
<feature type="repeat" description="TPR" evidence="1">
    <location>
        <begin position="208"/>
        <end position="241"/>
    </location>
</feature>
<dbReference type="GO" id="GO:0051301">
    <property type="term" value="P:cell division"/>
    <property type="evidence" value="ECO:0007669"/>
    <property type="project" value="TreeGrafter"/>
</dbReference>
<dbReference type="SMART" id="SM00028">
    <property type="entry name" value="TPR"/>
    <property type="match status" value="8"/>
</dbReference>
<dbReference type="Pfam" id="PF13181">
    <property type="entry name" value="TPR_8"/>
    <property type="match status" value="3"/>
</dbReference>
<dbReference type="GO" id="GO:0016567">
    <property type="term" value="P:protein ubiquitination"/>
    <property type="evidence" value="ECO:0007669"/>
    <property type="project" value="TreeGrafter"/>
</dbReference>
<dbReference type="KEGG" id="pmuc:ING2E5A_0618"/>
<dbReference type="GO" id="GO:0031145">
    <property type="term" value="P:anaphase-promoting complex-dependent catabolic process"/>
    <property type="evidence" value="ECO:0007669"/>
    <property type="project" value="TreeGrafter"/>
</dbReference>
<dbReference type="PROSITE" id="PS50293">
    <property type="entry name" value="TPR_REGION"/>
    <property type="match status" value="1"/>
</dbReference>
<organism evidence="2 3">
    <name type="scientific">Petrimonas mucosa</name>
    <dbReference type="NCBI Taxonomy" id="1642646"/>
    <lineage>
        <taxon>Bacteria</taxon>
        <taxon>Pseudomonadati</taxon>
        <taxon>Bacteroidota</taxon>
        <taxon>Bacteroidia</taxon>
        <taxon>Bacteroidales</taxon>
        <taxon>Dysgonomonadaceae</taxon>
        <taxon>Petrimonas</taxon>
    </lineage>
</organism>
<evidence type="ECO:0000256" key="1">
    <source>
        <dbReference type="PROSITE-ProRule" id="PRU00339"/>
    </source>
</evidence>
<accession>A0A1G4G4Q3</accession>